<evidence type="ECO:0000313" key="5">
    <source>
        <dbReference type="EMBL" id="MBY8335432.1"/>
    </source>
</evidence>
<evidence type="ECO:0000259" key="3">
    <source>
        <dbReference type="Pfam" id="PF00534"/>
    </source>
</evidence>
<comment type="caution">
    <text evidence="5">The sequence shown here is derived from an EMBL/GenBank/DDBJ whole genome shotgun (WGS) entry which is preliminary data.</text>
</comment>
<evidence type="ECO:0000259" key="4">
    <source>
        <dbReference type="Pfam" id="PF13439"/>
    </source>
</evidence>
<accession>A0ABS7P8M4</accession>
<dbReference type="Pfam" id="PF00534">
    <property type="entry name" value="Glycos_transf_1"/>
    <property type="match status" value="1"/>
</dbReference>
<keyword evidence="1 5" id="KW-0328">Glycosyltransferase</keyword>
<evidence type="ECO:0000313" key="6">
    <source>
        <dbReference type="Proteomes" id="UP000759298"/>
    </source>
</evidence>
<dbReference type="PANTHER" id="PTHR12526:SF510">
    <property type="entry name" value="D-INOSITOL 3-PHOSPHATE GLYCOSYLTRANSFERASE"/>
    <property type="match status" value="1"/>
</dbReference>
<dbReference type="RefSeq" id="WP_222823266.1">
    <property type="nucleotide sequence ID" value="NZ_JAHWXP010000001.1"/>
</dbReference>
<evidence type="ECO:0000256" key="1">
    <source>
        <dbReference type="ARBA" id="ARBA00022676"/>
    </source>
</evidence>
<keyword evidence="6" id="KW-1185">Reference proteome</keyword>
<dbReference type="GO" id="GO:0016757">
    <property type="term" value="F:glycosyltransferase activity"/>
    <property type="evidence" value="ECO:0007669"/>
    <property type="project" value="UniProtKB-KW"/>
</dbReference>
<feature type="domain" description="Glycosyl transferase family 1" evidence="3">
    <location>
        <begin position="219"/>
        <end position="368"/>
    </location>
</feature>
<dbReference type="PANTHER" id="PTHR12526">
    <property type="entry name" value="GLYCOSYLTRANSFERASE"/>
    <property type="match status" value="1"/>
</dbReference>
<evidence type="ECO:0000256" key="2">
    <source>
        <dbReference type="ARBA" id="ARBA00022679"/>
    </source>
</evidence>
<dbReference type="Gene3D" id="3.40.50.2000">
    <property type="entry name" value="Glycogen Phosphorylase B"/>
    <property type="match status" value="2"/>
</dbReference>
<dbReference type="Pfam" id="PF13439">
    <property type="entry name" value="Glyco_transf_4"/>
    <property type="match status" value="1"/>
</dbReference>
<dbReference type="EC" id="2.4.-.-" evidence="5"/>
<feature type="domain" description="Glycosyltransferase subfamily 4-like N-terminal" evidence="4">
    <location>
        <begin position="26"/>
        <end position="198"/>
    </location>
</feature>
<dbReference type="SUPFAM" id="SSF53756">
    <property type="entry name" value="UDP-Glycosyltransferase/glycogen phosphorylase"/>
    <property type="match status" value="1"/>
</dbReference>
<dbReference type="Proteomes" id="UP000759298">
    <property type="component" value="Unassembled WGS sequence"/>
</dbReference>
<dbReference type="InterPro" id="IPR028098">
    <property type="entry name" value="Glyco_trans_4-like_N"/>
</dbReference>
<name>A0ABS7P8M4_9SPHN</name>
<keyword evidence="2 5" id="KW-0808">Transferase</keyword>
<gene>
    <name evidence="5" type="ORF">KYN89_00065</name>
</gene>
<dbReference type="EMBL" id="JAHWXP010000001">
    <property type="protein sequence ID" value="MBY8335432.1"/>
    <property type="molecule type" value="Genomic_DNA"/>
</dbReference>
<proteinExistence type="predicted"/>
<sequence>MKRLLSLATLYPNAARPRFGTFVASSMEALAARPDWEVTVINPIGLPPVRMGEYRALEQAAVDGRSNGLSVHRPIFTLLPRVGGRLNPAMIARAVLPLARELHARQPFDLIDAQFFYPDGPAAATIARALDLPLAIKARGADIHYWGSRGFGRAKMLDAARQADRVLAVSEALAQDMAALGMDRGRIAIHYTGLDRDRFRPLQNAGLRRMLGGRLGVALPEKGPLIATVGALIERKGQKMVVRALAQLPDTQLLLVGKGPDEAQLRALAGERGVAERVHFLGLLDHDLLPLVLSAADAMVLPSASEGLANAWVEALACGTPLVVADVGGARELVRGPAAGVLVARNSDAVADGVRMILRDPPAPRDTAQMVERFGWAEHAEALDAIYSDIIGR</sequence>
<reference evidence="5 6" key="1">
    <citation type="submission" date="2021-07" db="EMBL/GenBank/DDBJ databases">
        <title>Alteriqipengyuania abyssalis NZ-12B nov, sp.nov isolated from deep sea sponge in pacific ocean.</title>
        <authorList>
            <person name="Tareen S."/>
            <person name="Wink J."/>
        </authorList>
    </citation>
    <scope>NUCLEOTIDE SEQUENCE [LARGE SCALE GENOMIC DNA]</scope>
    <source>
        <strain evidence="5 6">NZ-12B</strain>
    </source>
</reference>
<organism evidence="5 6">
    <name type="scientific">Alteriqipengyuania abyssalis</name>
    <dbReference type="NCBI Taxonomy" id="2860200"/>
    <lineage>
        <taxon>Bacteria</taxon>
        <taxon>Pseudomonadati</taxon>
        <taxon>Pseudomonadota</taxon>
        <taxon>Alphaproteobacteria</taxon>
        <taxon>Sphingomonadales</taxon>
        <taxon>Erythrobacteraceae</taxon>
        <taxon>Alteriqipengyuania</taxon>
    </lineage>
</organism>
<protein>
    <submittedName>
        <fullName evidence="5">Glycosyltransferase</fullName>
        <ecNumber evidence="5">2.4.-.-</ecNumber>
    </submittedName>
</protein>
<dbReference type="InterPro" id="IPR001296">
    <property type="entry name" value="Glyco_trans_1"/>
</dbReference>